<evidence type="ECO:0000313" key="4">
    <source>
        <dbReference type="Proteomes" id="UP000247409"/>
    </source>
</evidence>
<dbReference type="PROSITE" id="PS50271">
    <property type="entry name" value="ZF_UBP"/>
    <property type="match status" value="1"/>
</dbReference>
<reference evidence="3 4" key="1">
    <citation type="journal article" date="2018" name="Mol. Biol. Evol.">
        <title>Analysis of the draft genome of the red seaweed Gracilariopsis chorda provides insights into genome size evolution in Rhodophyta.</title>
        <authorList>
            <person name="Lee J."/>
            <person name="Yang E.C."/>
            <person name="Graf L."/>
            <person name="Yang J.H."/>
            <person name="Qiu H."/>
            <person name="Zel Zion U."/>
            <person name="Chan C.X."/>
            <person name="Stephens T.G."/>
            <person name="Weber A.P.M."/>
            <person name="Boo G.H."/>
            <person name="Boo S.M."/>
            <person name="Kim K.M."/>
            <person name="Shin Y."/>
            <person name="Jung M."/>
            <person name="Lee S.J."/>
            <person name="Yim H.S."/>
            <person name="Lee J.H."/>
            <person name="Bhattacharya D."/>
            <person name="Yoon H.S."/>
        </authorList>
    </citation>
    <scope>NUCLEOTIDE SEQUENCE [LARGE SCALE GENOMIC DNA]</scope>
    <source>
        <strain evidence="3 4">SKKU-2015</strain>
        <tissue evidence="3">Whole body</tissue>
    </source>
</reference>
<dbReference type="Pfam" id="PF02148">
    <property type="entry name" value="zf-UBP"/>
    <property type="match status" value="1"/>
</dbReference>
<feature type="domain" description="UBP-type" evidence="2">
    <location>
        <begin position="1"/>
        <end position="104"/>
    </location>
</feature>
<dbReference type="GO" id="GO:0008270">
    <property type="term" value="F:zinc ion binding"/>
    <property type="evidence" value="ECO:0007669"/>
    <property type="project" value="UniProtKB-KW"/>
</dbReference>
<comment type="caution">
    <text evidence="3">The sequence shown here is derived from an EMBL/GenBank/DDBJ whole genome shotgun (WGS) entry which is preliminary data.</text>
</comment>
<proteinExistence type="predicted"/>
<evidence type="ECO:0000313" key="3">
    <source>
        <dbReference type="EMBL" id="PXF47881.1"/>
    </source>
</evidence>
<dbReference type="PANTHER" id="PTHR47665">
    <property type="entry name" value="HISTONE DEACETYLASE-LIKE PROTEIN"/>
    <property type="match status" value="1"/>
</dbReference>
<name>A0A2V3J0F8_9FLOR</name>
<keyword evidence="1" id="KW-0862">Zinc</keyword>
<organism evidence="3 4">
    <name type="scientific">Gracilariopsis chorda</name>
    <dbReference type="NCBI Taxonomy" id="448386"/>
    <lineage>
        <taxon>Eukaryota</taxon>
        <taxon>Rhodophyta</taxon>
        <taxon>Florideophyceae</taxon>
        <taxon>Rhodymeniophycidae</taxon>
        <taxon>Gracilariales</taxon>
        <taxon>Gracilariaceae</taxon>
        <taxon>Gracilariopsis</taxon>
    </lineage>
</organism>
<dbReference type="EMBL" id="NBIV01000018">
    <property type="protein sequence ID" value="PXF47881.1"/>
    <property type="molecule type" value="Genomic_DNA"/>
</dbReference>
<dbReference type="AlphaFoldDB" id="A0A2V3J0F8"/>
<dbReference type="SMART" id="SM00290">
    <property type="entry name" value="ZnF_UBP"/>
    <property type="match status" value="1"/>
</dbReference>
<dbReference type="Proteomes" id="UP000247409">
    <property type="component" value="Unassembled WGS sequence"/>
</dbReference>
<keyword evidence="1" id="KW-0479">Metal-binding</keyword>
<evidence type="ECO:0000256" key="1">
    <source>
        <dbReference type="PROSITE-ProRule" id="PRU00502"/>
    </source>
</evidence>
<dbReference type="SUPFAM" id="SSF57850">
    <property type="entry name" value="RING/U-box"/>
    <property type="match status" value="1"/>
</dbReference>
<dbReference type="Gene3D" id="3.30.40.10">
    <property type="entry name" value="Zinc/RING finger domain, C3HC4 (zinc finger)"/>
    <property type="match status" value="1"/>
</dbReference>
<dbReference type="InterPro" id="IPR013083">
    <property type="entry name" value="Znf_RING/FYVE/PHD"/>
</dbReference>
<keyword evidence="1" id="KW-0863">Zinc-finger</keyword>
<sequence length="132" mass="15134">MIPSPQASGKAPRENRYWKYKTCEACGDVDEGWVCLVCCFSGCSRYKKGHMVEHAEDTDRETEHPVIAISLSDLSVWCFLCDEYVTHPKLEEPFREFHRGKFGKYPSGRLHDVSLDDPKFVVECLPKESSTK</sequence>
<dbReference type="OrthoDB" id="424012at2759"/>
<dbReference type="InterPro" id="IPR001607">
    <property type="entry name" value="Znf_UBP"/>
</dbReference>
<evidence type="ECO:0000259" key="2">
    <source>
        <dbReference type="PROSITE" id="PS50271"/>
    </source>
</evidence>
<dbReference type="STRING" id="448386.A0A2V3J0F8"/>
<protein>
    <submittedName>
        <fullName evidence="3">Histone deacetylase 6</fullName>
    </submittedName>
</protein>
<keyword evidence="4" id="KW-1185">Reference proteome</keyword>
<gene>
    <name evidence="3" type="ORF">BWQ96_02267</name>
</gene>
<accession>A0A2V3J0F8</accession>
<dbReference type="PANTHER" id="PTHR47665:SF1">
    <property type="entry name" value="HISTONE DEACETYLASE-LIKE PROTEIN"/>
    <property type="match status" value="1"/>
</dbReference>